<keyword evidence="2 5" id="KW-0238">DNA-binding</keyword>
<dbReference type="CDD" id="cd01575">
    <property type="entry name" value="PBP1_GntR"/>
    <property type="match status" value="1"/>
</dbReference>
<dbReference type="InterPro" id="IPR001761">
    <property type="entry name" value="Peripla_BP/Lac1_sug-bd_dom"/>
</dbReference>
<evidence type="ECO:0000256" key="2">
    <source>
        <dbReference type="ARBA" id="ARBA00023125"/>
    </source>
</evidence>
<dbReference type="CDD" id="cd01392">
    <property type="entry name" value="HTH_LacI"/>
    <property type="match status" value="1"/>
</dbReference>
<gene>
    <name evidence="5" type="ORF">PFY00_05005</name>
</gene>
<evidence type="ECO:0000259" key="4">
    <source>
        <dbReference type="PROSITE" id="PS50932"/>
    </source>
</evidence>
<dbReference type="InterPro" id="IPR010982">
    <property type="entry name" value="Lambda_DNA-bd_dom_sf"/>
</dbReference>
<dbReference type="PROSITE" id="PS50932">
    <property type="entry name" value="HTH_LACI_2"/>
    <property type="match status" value="1"/>
</dbReference>
<dbReference type="Gene3D" id="3.40.50.2300">
    <property type="match status" value="2"/>
</dbReference>
<name>A0ABT4XQ44_9RHOB</name>
<proteinExistence type="predicted"/>
<dbReference type="SMART" id="SM00354">
    <property type="entry name" value="HTH_LACI"/>
    <property type="match status" value="1"/>
</dbReference>
<dbReference type="RefSeq" id="WP_271431401.1">
    <property type="nucleotide sequence ID" value="NZ_JAQIOY010000001.1"/>
</dbReference>
<comment type="caution">
    <text evidence="5">The sequence shown here is derived from an EMBL/GenBank/DDBJ whole genome shotgun (WGS) entry which is preliminary data.</text>
</comment>
<dbReference type="PANTHER" id="PTHR30146:SF33">
    <property type="entry name" value="TRANSCRIPTIONAL REGULATOR"/>
    <property type="match status" value="1"/>
</dbReference>
<feature type="domain" description="HTH lacI-type" evidence="4">
    <location>
        <begin position="20"/>
        <end position="74"/>
    </location>
</feature>
<dbReference type="EMBL" id="JAQIOY010000001">
    <property type="protein sequence ID" value="MDA7424074.1"/>
    <property type="molecule type" value="Genomic_DNA"/>
</dbReference>
<dbReference type="PANTHER" id="PTHR30146">
    <property type="entry name" value="LACI-RELATED TRANSCRIPTIONAL REPRESSOR"/>
    <property type="match status" value="1"/>
</dbReference>
<reference evidence="5 6" key="1">
    <citation type="submission" date="2023-01" db="EMBL/GenBank/DDBJ databases">
        <title>Thalassococcus onchidii sp. nov., isolated from a marine invertebrate from the South China Sea.</title>
        <authorList>
            <person name="Xu S."/>
            <person name="Liu Z."/>
            <person name="Xu Y."/>
        </authorList>
    </citation>
    <scope>NUCLEOTIDE SEQUENCE [LARGE SCALE GENOMIC DNA]</scope>
    <source>
        <strain evidence="5 6">KCTC 32084</strain>
    </source>
</reference>
<evidence type="ECO:0000313" key="6">
    <source>
        <dbReference type="Proteomes" id="UP001210720"/>
    </source>
</evidence>
<dbReference type="SUPFAM" id="SSF53822">
    <property type="entry name" value="Periplasmic binding protein-like I"/>
    <property type="match status" value="1"/>
</dbReference>
<dbReference type="InterPro" id="IPR028082">
    <property type="entry name" value="Peripla_BP_I"/>
</dbReference>
<sequence>MIGNINEACVSHTDKPSRSVTMRDVARAAGVSRMTVSRALKKDSPVSKETRDRILQVVRDMNYVPDQVAGSLTTRKTGFVAVLVPSLNNLHFAETVQSLTEELETLGLQILLGHTDYSADREEDLVQVMLRRRPEAIVLSYDGHSERTRSLLSDAGIPVVELWERPDEPIGHTIGFSNFQAAGDMTRALIDLGYQNIAFLGEAADDWTRGSERRAGFLAAMDSAGLKSHRIVQAGKPPMSIEDGAGAVQELLDRFPDTDCIFCVSDAPAFGVLSALKAKGISVPDEIGVAGFGNFEVSRFSEPTISTVIVDPKRIGSEAGRLIGALLASPEAIGTNKRIDIPVVPELRKSTK</sequence>
<dbReference type="Gene3D" id="1.10.260.40">
    <property type="entry name" value="lambda repressor-like DNA-binding domains"/>
    <property type="match status" value="1"/>
</dbReference>
<keyword evidence="3" id="KW-0804">Transcription</keyword>
<dbReference type="Proteomes" id="UP001210720">
    <property type="component" value="Unassembled WGS sequence"/>
</dbReference>
<dbReference type="PROSITE" id="PS00356">
    <property type="entry name" value="HTH_LACI_1"/>
    <property type="match status" value="1"/>
</dbReference>
<evidence type="ECO:0000256" key="3">
    <source>
        <dbReference type="ARBA" id="ARBA00023163"/>
    </source>
</evidence>
<dbReference type="Pfam" id="PF00356">
    <property type="entry name" value="LacI"/>
    <property type="match status" value="1"/>
</dbReference>
<dbReference type="InterPro" id="IPR000843">
    <property type="entry name" value="HTH_LacI"/>
</dbReference>
<dbReference type="Pfam" id="PF00532">
    <property type="entry name" value="Peripla_BP_1"/>
    <property type="match status" value="1"/>
</dbReference>
<evidence type="ECO:0000256" key="1">
    <source>
        <dbReference type="ARBA" id="ARBA00023015"/>
    </source>
</evidence>
<organism evidence="5 6">
    <name type="scientific">Thalassococcus lentus</name>
    <dbReference type="NCBI Taxonomy" id="1210524"/>
    <lineage>
        <taxon>Bacteria</taxon>
        <taxon>Pseudomonadati</taxon>
        <taxon>Pseudomonadota</taxon>
        <taxon>Alphaproteobacteria</taxon>
        <taxon>Rhodobacterales</taxon>
        <taxon>Roseobacteraceae</taxon>
        <taxon>Thalassococcus</taxon>
    </lineage>
</organism>
<evidence type="ECO:0000313" key="5">
    <source>
        <dbReference type="EMBL" id="MDA7424074.1"/>
    </source>
</evidence>
<dbReference type="GO" id="GO:0003677">
    <property type="term" value="F:DNA binding"/>
    <property type="evidence" value="ECO:0007669"/>
    <property type="project" value="UniProtKB-KW"/>
</dbReference>
<keyword evidence="6" id="KW-1185">Reference proteome</keyword>
<dbReference type="SUPFAM" id="SSF47413">
    <property type="entry name" value="lambda repressor-like DNA-binding domains"/>
    <property type="match status" value="1"/>
</dbReference>
<protein>
    <submittedName>
        <fullName evidence="5">LacI family DNA-binding transcriptional regulator</fullName>
    </submittedName>
</protein>
<accession>A0ABT4XQ44</accession>
<keyword evidence="1" id="KW-0805">Transcription regulation</keyword>